<dbReference type="RefSeq" id="WP_170315836.1">
    <property type="nucleotide sequence ID" value="NZ_WHPN01000264.1"/>
</dbReference>
<organism evidence="1 2">
    <name type="scientific">Streptomyces lycii</name>
    <dbReference type="NCBI Taxonomy" id="2654337"/>
    <lineage>
        <taxon>Bacteria</taxon>
        <taxon>Bacillati</taxon>
        <taxon>Actinomycetota</taxon>
        <taxon>Actinomycetes</taxon>
        <taxon>Kitasatosporales</taxon>
        <taxon>Streptomycetaceae</taxon>
        <taxon>Streptomyces</taxon>
    </lineage>
</organism>
<evidence type="ECO:0000313" key="1">
    <source>
        <dbReference type="EMBL" id="KAF4408730.1"/>
    </source>
</evidence>
<evidence type="ECO:0000313" key="2">
    <source>
        <dbReference type="Proteomes" id="UP000621266"/>
    </source>
</evidence>
<proteinExistence type="predicted"/>
<comment type="caution">
    <text evidence="1">The sequence shown here is derived from an EMBL/GenBank/DDBJ whole genome shotgun (WGS) entry which is preliminary data.</text>
</comment>
<reference evidence="1 2" key="1">
    <citation type="submission" date="2019-10" db="EMBL/GenBank/DDBJ databases">
        <title>Streptomyces tenebrisbrunneis sp.nov., an endogenous actinomycete isolated from of Lycium ruthenicum.</title>
        <authorList>
            <person name="Ma L."/>
        </authorList>
    </citation>
    <scope>NUCLEOTIDE SEQUENCE [LARGE SCALE GENOMIC DNA]</scope>
    <source>
        <strain evidence="1 2">TRM 66187</strain>
    </source>
</reference>
<gene>
    <name evidence="1" type="ORF">GCU69_12630</name>
</gene>
<accession>A0ABQ7FJ80</accession>
<sequence length="46" mass="4911">MYILIVFVLYTIITSPGRATDLVGVAFESISSAAQGVGEFMSELVN</sequence>
<dbReference type="Proteomes" id="UP000621266">
    <property type="component" value="Unassembled WGS sequence"/>
</dbReference>
<dbReference type="EMBL" id="WHPN01000264">
    <property type="protein sequence ID" value="KAF4408730.1"/>
    <property type="molecule type" value="Genomic_DNA"/>
</dbReference>
<name>A0ABQ7FJ80_9ACTN</name>
<protein>
    <submittedName>
        <fullName evidence="1">Uncharacterized protein</fullName>
    </submittedName>
</protein>
<keyword evidence="2" id="KW-1185">Reference proteome</keyword>